<protein>
    <submittedName>
        <fullName evidence="1">Uncharacterized protein</fullName>
    </submittedName>
</protein>
<sequence>MFHRILTVKTTSLLETVIIGVEIPIVLTHPEAFAHRIDPTPRSPFLTLFFTTLPTVTHWYCSLNWPDPALWISATDALKDSWFSDVLQIEPIPPTVHARQALSHTNMTFFDPTLLFEPTMILHQRRQSSSPYLAVANDKPSHTQLASAVISLLQPVRIPALACLNTPTHMPASSPFIPAFWRMA</sequence>
<evidence type="ECO:0000313" key="1">
    <source>
        <dbReference type="EMBL" id="KAK2958787.1"/>
    </source>
</evidence>
<dbReference type="Proteomes" id="UP001281761">
    <property type="component" value="Unassembled WGS sequence"/>
</dbReference>
<evidence type="ECO:0000313" key="2">
    <source>
        <dbReference type="Proteomes" id="UP001281761"/>
    </source>
</evidence>
<accession>A0ABQ9Y4W4</accession>
<dbReference type="EMBL" id="JARBJD010000035">
    <property type="protein sequence ID" value="KAK2958787.1"/>
    <property type="molecule type" value="Genomic_DNA"/>
</dbReference>
<keyword evidence="2" id="KW-1185">Reference proteome</keyword>
<comment type="caution">
    <text evidence="1">The sequence shown here is derived from an EMBL/GenBank/DDBJ whole genome shotgun (WGS) entry which is preliminary data.</text>
</comment>
<name>A0ABQ9Y4W4_9EUKA</name>
<reference evidence="1 2" key="1">
    <citation type="journal article" date="2022" name="bioRxiv">
        <title>Genomics of Preaxostyla Flagellates Illuminates Evolutionary Transitions and the Path Towards Mitochondrial Loss.</title>
        <authorList>
            <person name="Novak L.V.F."/>
            <person name="Treitli S.C."/>
            <person name="Pyrih J."/>
            <person name="Halakuc P."/>
            <person name="Pipaliya S.V."/>
            <person name="Vacek V."/>
            <person name="Brzon O."/>
            <person name="Soukal P."/>
            <person name="Eme L."/>
            <person name="Dacks J.B."/>
            <person name="Karnkowska A."/>
            <person name="Elias M."/>
            <person name="Hampl V."/>
        </authorList>
    </citation>
    <scope>NUCLEOTIDE SEQUENCE [LARGE SCALE GENOMIC DNA]</scope>
    <source>
        <strain evidence="1">NAU3</strain>
        <tissue evidence="1">Gut</tissue>
    </source>
</reference>
<organism evidence="1 2">
    <name type="scientific">Blattamonas nauphoetae</name>
    <dbReference type="NCBI Taxonomy" id="2049346"/>
    <lineage>
        <taxon>Eukaryota</taxon>
        <taxon>Metamonada</taxon>
        <taxon>Preaxostyla</taxon>
        <taxon>Oxymonadida</taxon>
        <taxon>Blattamonas</taxon>
    </lineage>
</organism>
<proteinExistence type="predicted"/>
<gene>
    <name evidence="1" type="ORF">BLNAU_6290</name>
</gene>